<evidence type="ECO:0000256" key="6">
    <source>
        <dbReference type="ARBA" id="ARBA00022729"/>
    </source>
</evidence>
<dbReference type="PRINTS" id="PR00019">
    <property type="entry name" value="LEURICHRPT"/>
</dbReference>
<dbReference type="InterPro" id="IPR055414">
    <property type="entry name" value="LRR_R13L4/SHOC2-like"/>
</dbReference>
<evidence type="ECO:0000259" key="13">
    <source>
        <dbReference type="Pfam" id="PF23598"/>
    </source>
</evidence>
<evidence type="ECO:0000313" key="15">
    <source>
        <dbReference type="Proteomes" id="UP001172457"/>
    </source>
</evidence>
<organism evidence="14 15">
    <name type="scientific">Centaurea solstitialis</name>
    <name type="common">yellow star-thistle</name>
    <dbReference type="NCBI Taxonomy" id="347529"/>
    <lineage>
        <taxon>Eukaryota</taxon>
        <taxon>Viridiplantae</taxon>
        <taxon>Streptophyta</taxon>
        <taxon>Embryophyta</taxon>
        <taxon>Tracheophyta</taxon>
        <taxon>Spermatophyta</taxon>
        <taxon>Magnoliopsida</taxon>
        <taxon>eudicotyledons</taxon>
        <taxon>Gunneridae</taxon>
        <taxon>Pentapetalae</taxon>
        <taxon>asterids</taxon>
        <taxon>campanulids</taxon>
        <taxon>Asterales</taxon>
        <taxon>Asteraceae</taxon>
        <taxon>Carduoideae</taxon>
        <taxon>Cardueae</taxon>
        <taxon>Centaureinae</taxon>
        <taxon>Centaurea</taxon>
    </lineage>
</organism>
<dbReference type="InterPro" id="IPR013210">
    <property type="entry name" value="LRR_N_plant-typ"/>
</dbReference>
<keyword evidence="10" id="KW-0325">Glycoprotein</keyword>
<dbReference type="AlphaFoldDB" id="A0AA38SQA4"/>
<dbReference type="Pfam" id="PF00560">
    <property type="entry name" value="LRR_1"/>
    <property type="match status" value="5"/>
</dbReference>
<evidence type="ECO:0000256" key="8">
    <source>
        <dbReference type="ARBA" id="ARBA00022989"/>
    </source>
</evidence>
<evidence type="ECO:0000256" key="2">
    <source>
        <dbReference type="ARBA" id="ARBA00009592"/>
    </source>
</evidence>
<evidence type="ECO:0000256" key="11">
    <source>
        <dbReference type="SAM" id="Phobius"/>
    </source>
</evidence>
<keyword evidence="4" id="KW-0433">Leucine-rich repeat</keyword>
<keyword evidence="5 11" id="KW-0812">Transmembrane</keyword>
<dbReference type="FunFam" id="3.80.10.10:FF:000041">
    <property type="entry name" value="LRR receptor-like serine/threonine-protein kinase ERECTA"/>
    <property type="match status" value="1"/>
</dbReference>
<dbReference type="PANTHER" id="PTHR48063:SF99">
    <property type="entry name" value="LEUCINE-RICH REPEAT-CONTAINING, PLANT-TYPE, LEUCINE-RICH REPEAT DOMAIN SUPERFAMILY"/>
    <property type="match status" value="1"/>
</dbReference>
<evidence type="ECO:0000313" key="14">
    <source>
        <dbReference type="EMBL" id="KAJ9540626.1"/>
    </source>
</evidence>
<dbReference type="Pfam" id="PF23598">
    <property type="entry name" value="LRR_14"/>
    <property type="match status" value="1"/>
</dbReference>
<comment type="caution">
    <text evidence="14">The sequence shown here is derived from an EMBL/GenBank/DDBJ whole genome shotgun (WGS) entry which is preliminary data.</text>
</comment>
<accession>A0AA38SQA4</accession>
<dbReference type="InterPro" id="IPR003591">
    <property type="entry name" value="Leu-rich_rpt_typical-subtyp"/>
</dbReference>
<dbReference type="PANTHER" id="PTHR48063">
    <property type="entry name" value="LRR RECEPTOR-LIKE KINASE"/>
    <property type="match status" value="1"/>
</dbReference>
<protein>
    <recommendedName>
        <fullName evidence="16">Leucine-rich repeat-containing N-terminal plant-type domain-containing protein</fullName>
    </recommendedName>
</protein>
<evidence type="ECO:0000256" key="3">
    <source>
        <dbReference type="ARBA" id="ARBA00022475"/>
    </source>
</evidence>
<evidence type="ECO:0008006" key="16">
    <source>
        <dbReference type="Google" id="ProtNLM"/>
    </source>
</evidence>
<reference evidence="14" key="1">
    <citation type="submission" date="2023-03" db="EMBL/GenBank/DDBJ databases">
        <title>Chromosome-scale reference genome and RAD-based genetic map of yellow starthistle (Centaurea solstitialis) reveal putative structural variation and QTLs associated with invader traits.</title>
        <authorList>
            <person name="Reatini B."/>
            <person name="Cang F.A."/>
            <person name="Jiang Q."/>
            <person name="Mckibben M.T.W."/>
            <person name="Barker M.S."/>
            <person name="Rieseberg L.H."/>
            <person name="Dlugosch K.M."/>
        </authorList>
    </citation>
    <scope>NUCLEOTIDE SEQUENCE</scope>
    <source>
        <strain evidence="14">CAN-66</strain>
        <tissue evidence="14">Leaf</tissue>
    </source>
</reference>
<comment type="similarity">
    <text evidence="2">Belongs to the RLP family.</text>
</comment>
<keyword evidence="8 11" id="KW-1133">Transmembrane helix</keyword>
<keyword evidence="7" id="KW-0677">Repeat</keyword>
<dbReference type="FunFam" id="3.80.10.10:FF:000095">
    <property type="entry name" value="LRR receptor-like serine/threonine-protein kinase GSO1"/>
    <property type="match status" value="1"/>
</dbReference>
<dbReference type="GO" id="GO:0051707">
    <property type="term" value="P:response to other organism"/>
    <property type="evidence" value="ECO:0007669"/>
    <property type="project" value="UniProtKB-ARBA"/>
</dbReference>
<sequence>MATAVFPGLPVGFNIPEYLRKSNITSDSHTPHPLIQSTNMSFHFSSSYFRFLLVVLFFRLCLSNNHFHDHVLCMDDERRALLDFKHGLIDETNRLASWVPENDCCNWAGIVCDNITGHVHSIHLPATVPFDEYTTVREYRESAKQRLRGDISPSLLYLKQLKHLDLSNNDFGGIRVPSFLGSLGNLRYLNISFSRFAGIIPHQLGNLTELRILCLGSFHNIYRDSYELTSMRNMQWLSNLRLLHHLDMSRVNLGKATHWFQVINTLPSLAELHLSRCSLPNIHPHVASLNLTSLSLLDLSDNIFTNSYAPRWIFSTTSLVSLDLSWCDFHSMIPNSIGSFCNLTSLKFLHVSRNDFMNSSSVLQGLSSIGGNLILLDISFCGVSSLVFDSLHNLTSLLSLDLSFNQLTKTIPKSFGNLCNLRHFDLSGNDFPNFSLTSLLESIFKCKSPRLESLFLLFSELSHDLPDELGQLSFLRSLDLALNRISGPIPYSIGGLSSLELLDLSDNQLNGSLPDSLGQLSKLNYLDLSSNLLTGVVTEAHFAKLTRLKYLKARGNNLTLRPHNANWIPSFWLLFLYLESWDLGPQFPLWLLQQRDLILLDISNTKISSTMPKHFWRSFPHLISIDMSQNQIQGRLFGIPATLNEIDLSSNEFSGKLPKLPNSSVAELLRLSNNSFVGSLHHLLCAYGERSLTSLDLAHNHLSGFIPECWTKLPSLDFLNLENNNLSGGIPRTLGSLSSLRSLNMCNNKLSGRLPVSIKNLTGLQILQLARNELVGRIPVWFGRKLPSLKILNLRSNHFHGNINHELCHLSAIHILDLAHNNLSGNIPRCFNNFSALSTKEATTNAEFRFSGFENQGIFGSASLVIKGREDTYSSFLGLVMILDLSANNFFGSIPSELTSLRELQSVNLSSNQLTGRIPENIGDMKSLVSFDVSLNRLSGELPVSLSSLSFLSCFNVSYNNLTGRVPSSTQLQTFDESSFLGNKLCGDRLTQRCAVEIPADRDQDKEEDNGAHGADWGLIISIVSGFIVGFWVVMTPLIVSRTWRITYFGFLSNMKFLFCDAVRKYFCNMFYSWC</sequence>
<feature type="domain" description="Leucine-rich repeat-containing N-terminal plant-type" evidence="12">
    <location>
        <begin position="75"/>
        <end position="113"/>
    </location>
</feature>
<gene>
    <name evidence="14" type="ORF">OSB04_027132</name>
</gene>
<dbReference type="FunFam" id="3.80.10.10:FF:000111">
    <property type="entry name" value="LRR receptor-like serine/threonine-protein kinase ERECTA"/>
    <property type="match status" value="1"/>
</dbReference>
<evidence type="ECO:0000256" key="5">
    <source>
        <dbReference type="ARBA" id="ARBA00022692"/>
    </source>
</evidence>
<evidence type="ECO:0000256" key="7">
    <source>
        <dbReference type="ARBA" id="ARBA00022737"/>
    </source>
</evidence>
<dbReference type="Gene3D" id="3.80.10.10">
    <property type="entry name" value="Ribonuclease Inhibitor"/>
    <property type="match status" value="3"/>
</dbReference>
<dbReference type="GO" id="GO:0006952">
    <property type="term" value="P:defense response"/>
    <property type="evidence" value="ECO:0007669"/>
    <property type="project" value="UniProtKB-ARBA"/>
</dbReference>
<name>A0AA38SQA4_9ASTR</name>
<keyword evidence="6" id="KW-0732">Signal</keyword>
<evidence type="ECO:0000256" key="1">
    <source>
        <dbReference type="ARBA" id="ARBA00004251"/>
    </source>
</evidence>
<dbReference type="InterPro" id="IPR046956">
    <property type="entry name" value="RLP23-like"/>
</dbReference>
<proteinExistence type="inferred from homology"/>
<keyword evidence="15" id="KW-1185">Reference proteome</keyword>
<comment type="subcellular location">
    <subcellularLocation>
        <location evidence="1">Cell membrane</location>
        <topology evidence="1">Single-pass type I membrane protein</topology>
    </subcellularLocation>
</comment>
<evidence type="ECO:0000259" key="12">
    <source>
        <dbReference type="Pfam" id="PF08263"/>
    </source>
</evidence>
<keyword evidence="3" id="KW-1003">Cell membrane</keyword>
<feature type="transmembrane region" description="Helical" evidence="11">
    <location>
        <begin position="1017"/>
        <end position="1040"/>
    </location>
</feature>
<evidence type="ECO:0000256" key="4">
    <source>
        <dbReference type="ARBA" id="ARBA00022614"/>
    </source>
</evidence>
<dbReference type="GO" id="GO:0005886">
    <property type="term" value="C:plasma membrane"/>
    <property type="evidence" value="ECO:0007669"/>
    <property type="project" value="UniProtKB-SubCell"/>
</dbReference>
<dbReference type="SUPFAM" id="SSF52047">
    <property type="entry name" value="RNI-like"/>
    <property type="match status" value="1"/>
</dbReference>
<dbReference type="PROSITE" id="PS51450">
    <property type="entry name" value="LRR"/>
    <property type="match status" value="1"/>
</dbReference>
<dbReference type="SUPFAM" id="SSF52058">
    <property type="entry name" value="L domain-like"/>
    <property type="match status" value="2"/>
</dbReference>
<dbReference type="EMBL" id="JARYMX010000007">
    <property type="protein sequence ID" value="KAJ9540626.1"/>
    <property type="molecule type" value="Genomic_DNA"/>
</dbReference>
<dbReference type="InterPro" id="IPR032675">
    <property type="entry name" value="LRR_dom_sf"/>
</dbReference>
<dbReference type="SMART" id="SM00369">
    <property type="entry name" value="LRR_TYP"/>
    <property type="match status" value="13"/>
</dbReference>
<dbReference type="Pfam" id="PF08263">
    <property type="entry name" value="LRRNT_2"/>
    <property type="match status" value="1"/>
</dbReference>
<feature type="domain" description="Disease resistance R13L4/SHOC-2-like LRR" evidence="13">
    <location>
        <begin position="157"/>
        <end position="353"/>
    </location>
</feature>
<evidence type="ECO:0000256" key="10">
    <source>
        <dbReference type="ARBA" id="ARBA00023180"/>
    </source>
</evidence>
<keyword evidence="9 11" id="KW-0472">Membrane</keyword>
<dbReference type="Pfam" id="PF13855">
    <property type="entry name" value="LRR_8"/>
    <property type="match status" value="2"/>
</dbReference>
<evidence type="ECO:0000256" key="9">
    <source>
        <dbReference type="ARBA" id="ARBA00023136"/>
    </source>
</evidence>
<dbReference type="Proteomes" id="UP001172457">
    <property type="component" value="Chromosome 7"/>
</dbReference>
<dbReference type="InterPro" id="IPR001611">
    <property type="entry name" value="Leu-rich_rpt"/>
</dbReference>